<dbReference type="PANTHER" id="PTHR46401:SF2">
    <property type="entry name" value="GLYCOSYLTRANSFERASE WBBK-RELATED"/>
    <property type="match status" value="1"/>
</dbReference>
<name>A0ABU6CV95_9GAMM</name>
<evidence type="ECO:0000313" key="5">
    <source>
        <dbReference type="Proteomes" id="UP001308005"/>
    </source>
</evidence>
<keyword evidence="5" id="KW-1185">Reference proteome</keyword>
<dbReference type="RefSeq" id="WP_324694110.1">
    <property type="nucleotide sequence ID" value="NZ_JAYMYJ010000057.1"/>
</dbReference>
<dbReference type="Pfam" id="PF13439">
    <property type="entry name" value="Glyco_transf_4"/>
    <property type="match status" value="1"/>
</dbReference>
<accession>A0ABU6CV95</accession>
<dbReference type="InterPro" id="IPR028098">
    <property type="entry name" value="Glyco_trans_4-like_N"/>
</dbReference>
<dbReference type="Pfam" id="PF00534">
    <property type="entry name" value="Glycos_transf_1"/>
    <property type="match status" value="1"/>
</dbReference>
<evidence type="ECO:0000259" key="3">
    <source>
        <dbReference type="Pfam" id="PF13439"/>
    </source>
</evidence>
<dbReference type="EMBL" id="JAYMYJ010000057">
    <property type="protein sequence ID" value="MEB4590746.1"/>
    <property type="molecule type" value="Genomic_DNA"/>
</dbReference>
<evidence type="ECO:0000256" key="1">
    <source>
        <dbReference type="ARBA" id="ARBA00022679"/>
    </source>
</evidence>
<dbReference type="SUPFAM" id="SSF53756">
    <property type="entry name" value="UDP-Glycosyltransferase/glycogen phosphorylase"/>
    <property type="match status" value="1"/>
</dbReference>
<dbReference type="PANTHER" id="PTHR46401">
    <property type="entry name" value="GLYCOSYLTRANSFERASE WBBK-RELATED"/>
    <property type="match status" value="1"/>
</dbReference>
<evidence type="ECO:0000313" key="4">
    <source>
        <dbReference type="EMBL" id="MEB4590746.1"/>
    </source>
</evidence>
<feature type="domain" description="Glycosyl transferase family 1" evidence="2">
    <location>
        <begin position="226"/>
        <end position="378"/>
    </location>
</feature>
<proteinExistence type="predicted"/>
<reference evidence="5" key="1">
    <citation type="submission" date="2023-07" db="EMBL/GenBank/DDBJ databases">
        <title>The carbon used by Thiothrix.</title>
        <authorList>
            <person name="Chen L."/>
        </authorList>
    </citation>
    <scope>NUCLEOTIDE SEQUENCE [LARGE SCALE GENOMIC DNA]</scope>
</reference>
<dbReference type="Proteomes" id="UP001308005">
    <property type="component" value="Unassembled WGS sequence"/>
</dbReference>
<reference evidence="4 5" key="2">
    <citation type="submission" date="2024-01" db="EMBL/GenBank/DDBJ databases">
        <authorList>
            <person name="Xie X."/>
        </authorList>
    </citation>
    <scope>NUCLEOTIDE SEQUENCE [LARGE SCALE GENOMIC DNA]</scope>
    <source>
        <strain evidence="4">SCUT-1</strain>
    </source>
</reference>
<protein>
    <submittedName>
        <fullName evidence="4">Glycosyltransferase family 1 protein</fullName>
    </submittedName>
</protein>
<gene>
    <name evidence="4" type="ORF">VSS37_07125</name>
</gene>
<comment type="caution">
    <text evidence="4">The sequence shown here is derived from an EMBL/GenBank/DDBJ whole genome shotgun (WGS) entry which is preliminary data.</text>
</comment>
<sequence length="400" mass="43810">MGIKLLVDIHPLLRRRTGVGNYIFYLLREMVQDARVEDVVGVDGLRFWRRDELVPLLFPAAQGAAADVSNGGGNGLKQSLRRLPWLREARGLLQAARLRLAWGHYHDYVFWGGNYYLPPLHGLKSVVTVHDLSHLHYPEFHPADRVKFLQRRLPGIIGRANAVVAVSEATQQDIYANLGKDIKLPPVLVVSPACASLPPSSLAGEGMGVGGDAAKAVTEKYQLPAQFILSVGTLEPRKNVARLLAAFQSLEPELQRNWPLLLVGDKGWLTGELAARLQQEANVRWLGFVPDEDMPGLYQAAGVFAYVSLFEGFGMPVLEAMGYGAPVLTSNASSLPEAAGGAALLTDPLSTSAIADSLRQLLQDRALRERLAAAGRKRAQQFDWKDSARRLLDICETLNS</sequence>
<dbReference type="InterPro" id="IPR001296">
    <property type="entry name" value="Glyco_trans_1"/>
</dbReference>
<dbReference type="Gene3D" id="3.40.50.2000">
    <property type="entry name" value="Glycogen Phosphorylase B"/>
    <property type="match status" value="2"/>
</dbReference>
<organism evidence="4 5">
    <name type="scientific">Candidatus Thiothrix phosphatis</name>
    <dbReference type="NCBI Taxonomy" id="3112415"/>
    <lineage>
        <taxon>Bacteria</taxon>
        <taxon>Pseudomonadati</taxon>
        <taxon>Pseudomonadota</taxon>
        <taxon>Gammaproteobacteria</taxon>
        <taxon>Thiotrichales</taxon>
        <taxon>Thiotrichaceae</taxon>
        <taxon>Thiothrix</taxon>
    </lineage>
</organism>
<keyword evidence="1" id="KW-0808">Transferase</keyword>
<feature type="domain" description="Glycosyltransferase subfamily 4-like N-terminal" evidence="3">
    <location>
        <begin position="18"/>
        <end position="179"/>
    </location>
</feature>
<dbReference type="CDD" id="cd03809">
    <property type="entry name" value="GT4_MtfB-like"/>
    <property type="match status" value="1"/>
</dbReference>
<evidence type="ECO:0000259" key="2">
    <source>
        <dbReference type="Pfam" id="PF00534"/>
    </source>
</evidence>